<proteinExistence type="predicted"/>
<evidence type="ECO:0000313" key="2">
    <source>
        <dbReference type="EMBL" id="MDQ2101786.1"/>
    </source>
</evidence>
<dbReference type="EMBL" id="JAUJFI010000008">
    <property type="protein sequence ID" value="MDQ2101786.1"/>
    <property type="molecule type" value="Genomic_DNA"/>
</dbReference>
<protein>
    <submittedName>
        <fullName evidence="2">Uncharacterized protein</fullName>
    </submittedName>
</protein>
<reference evidence="2 3" key="1">
    <citation type="submission" date="2023-06" db="EMBL/GenBank/DDBJ databases">
        <title>Azospirillum isscasensis sp.nov, a bacterium isolated from rhizosphere soil of rice.</title>
        <authorList>
            <person name="Wang H."/>
        </authorList>
    </citation>
    <scope>NUCLEOTIDE SEQUENCE [LARGE SCALE GENOMIC DNA]</scope>
    <source>
        <strain evidence="2 3">C340-1</strain>
    </source>
</reference>
<accession>A0ABU0WCB8</accession>
<feature type="region of interest" description="Disordered" evidence="1">
    <location>
        <begin position="105"/>
        <end position="129"/>
    </location>
</feature>
<name>A0ABU0WCB8_9PROT</name>
<evidence type="ECO:0000313" key="3">
    <source>
        <dbReference type="Proteomes" id="UP001227317"/>
    </source>
</evidence>
<gene>
    <name evidence="2" type="ORF">QSG27_03655</name>
</gene>
<comment type="caution">
    <text evidence="2">The sequence shown here is derived from an EMBL/GenBank/DDBJ whole genome shotgun (WGS) entry which is preliminary data.</text>
</comment>
<evidence type="ECO:0000256" key="1">
    <source>
        <dbReference type="SAM" id="MobiDB-lite"/>
    </source>
</evidence>
<keyword evidence="3" id="KW-1185">Reference proteome</keyword>
<sequence>MGKEESTIICFGLFKIFKMEIIHHAEARFHRAGDGTATLVCTDFGFDLLRTLGRIGCEAWFEAASRLFRHRRGQPQGAWGALSAGKLLGESGGRTSCACRLESRSGEVRAKKNAEGDEQGERASGRLWL</sequence>
<organism evidence="2 3">
    <name type="scientific">Azospirillum isscasi</name>
    <dbReference type="NCBI Taxonomy" id="3053926"/>
    <lineage>
        <taxon>Bacteria</taxon>
        <taxon>Pseudomonadati</taxon>
        <taxon>Pseudomonadota</taxon>
        <taxon>Alphaproteobacteria</taxon>
        <taxon>Rhodospirillales</taxon>
        <taxon>Azospirillaceae</taxon>
        <taxon>Azospirillum</taxon>
    </lineage>
</organism>
<dbReference type="Proteomes" id="UP001227317">
    <property type="component" value="Unassembled WGS sequence"/>
</dbReference>